<dbReference type="GeneID" id="9989279"/>
<evidence type="ECO:0000259" key="1">
    <source>
        <dbReference type="Pfam" id="PF26070"/>
    </source>
</evidence>
<evidence type="ECO:0000313" key="2">
    <source>
        <dbReference type="EMBL" id="RYJ19556.1"/>
    </source>
</evidence>
<gene>
    <name evidence="2" type="ORF">ELS19_00750</name>
</gene>
<dbReference type="EMBL" id="RZHH01000001">
    <property type="protein sequence ID" value="RYJ19556.1"/>
    <property type="molecule type" value="Genomic_DNA"/>
</dbReference>
<dbReference type="Pfam" id="PF26070">
    <property type="entry name" value="DUF8027"/>
    <property type="match status" value="1"/>
</dbReference>
<organism evidence="2 3">
    <name type="scientific">Halogeometricum borinquense</name>
    <dbReference type="NCBI Taxonomy" id="60847"/>
    <lineage>
        <taxon>Archaea</taxon>
        <taxon>Methanobacteriati</taxon>
        <taxon>Methanobacteriota</taxon>
        <taxon>Stenosarchaea group</taxon>
        <taxon>Halobacteria</taxon>
        <taxon>Halobacteriales</taxon>
        <taxon>Haloferacaceae</taxon>
        <taxon>Halogeometricum</taxon>
    </lineage>
</organism>
<reference evidence="2 3" key="1">
    <citation type="submission" date="2018-12" db="EMBL/GenBank/DDBJ databases">
        <title>Genome analysis provides insights into bioremediation potentialities of Halogeometricum borinquense strain N11.</title>
        <authorList>
            <person name="Najjari A."/>
            <person name="Youssef N."/>
            <person name="Fhoula I."/>
            <person name="Ben Dhia O."/>
            <person name="Mahjoubi M."/>
            <person name="Ouzari H.I."/>
            <person name="Cherif A."/>
        </authorList>
    </citation>
    <scope>NUCLEOTIDE SEQUENCE [LARGE SCALE GENOMIC DNA]</scope>
    <source>
        <strain evidence="2 3">N11</strain>
    </source>
</reference>
<dbReference type="Proteomes" id="UP000294028">
    <property type="component" value="Unassembled WGS sequence"/>
</dbReference>
<name>A0A482TE12_9EURY</name>
<evidence type="ECO:0000313" key="3">
    <source>
        <dbReference type="Proteomes" id="UP000294028"/>
    </source>
</evidence>
<dbReference type="InterPro" id="IPR058340">
    <property type="entry name" value="DUF8027"/>
</dbReference>
<comment type="caution">
    <text evidence="2">The sequence shown here is derived from an EMBL/GenBank/DDBJ whole genome shotgun (WGS) entry which is preliminary data.</text>
</comment>
<sequence>MPVSGYDPDDVESQLRAALLAGELEPYLTVEAIERHEGGKRLDEMLSAEEIAKVVGSADSDD</sequence>
<dbReference type="RefSeq" id="WP_006055771.1">
    <property type="nucleotide sequence ID" value="NZ_RZHH01000001.1"/>
</dbReference>
<accession>A0A482TE12</accession>
<protein>
    <recommendedName>
        <fullName evidence="1">DUF8027 domain-containing protein</fullName>
    </recommendedName>
</protein>
<feature type="domain" description="DUF8027" evidence="1">
    <location>
        <begin position="1"/>
        <end position="56"/>
    </location>
</feature>
<dbReference type="AlphaFoldDB" id="A0A482TE12"/>
<proteinExistence type="predicted"/>